<evidence type="ECO:0000256" key="2">
    <source>
        <dbReference type="SAM" id="Phobius"/>
    </source>
</evidence>
<proteinExistence type="predicted"/>
<evidence type="ECO:0000256" key="1">
    <source>
        <dbReference type="SAM" id="Coils"/>
    </source>
</evidence>
<feature type="coiled-coil region" evidence="1">
    <location>
        <begin position="207"/>
        <end position="277"/>
    </location>
</feature>
<keyword evidence="4" id="KW-0614">Plasmid</keyword>
<dbReference type="RefSeq" id="WP_353475864.1">
    <property type="nucleotide sequence ID" value="NZ_CP123386.1"/>
</dbReference>
<dbReference type="PANTHER" id="PTHR32309:SF31">
    <property type="entry name" value="CAPSULAR EXOPOLYSACCHARIDE FAMILY"/>
    <property type="match status" value="1"/>
</dbReference>
<evidence type="ECO:0000259" key="3">
    <source>
        <dbReference type="Pfam" id="PF01656"/>
    </source>
</evidence>
<dbReference type="InterPro" id="IPR002586">
    <property type="entry name" value="CobQ/CobB/MinD/ParA_Nub-bd_dom"/>
</dbReference>
<protein>
    <recommendedName>
        <fullName evidence="3">CobQ/CobB/MinD/ParA nucleotide binding domain-containing protein</fullName>
    </recommendedName>
</protein>
<dbReference type="InterPro" id="IPR050445">
    <property type="entry name" value="Bact_polysacc_biosynth/exp"/>
</dbReference>
<name>A0AAU8ARF7_9RHOB</name>
<keyword evidence="1" id="KW-0175">Coiled coil</keyword>
<dbReference type="InterPro" id="IPR027417">
    <property type="entry name" value="P-loop_NTPase"/>
</dbReference>
<dbReference type="PANTHER" id="PTHR32309">
    <property type="entry name" value="TYROSINE-PROTEIN KINASE"/>
    <property type="match status" value="1"/>
</dbReference>
<keyword evidence="2" id="KW-1133">Transmembrane helix</keyword>
<dbReference type="Pfam" id="PF01656">
    <property type="entry name" value="CbiA"/>
    <property type="match status" value="1"/>
</dbReference>
<dbReference type="Gene3D" id="3.40.50.300">
    <property type="entry name" value="P-loop containing nucleotide triphosphate hydrolases"/>
    <property type="match status" value="1"/>
</dbReference>
<dbReference type="AlphaFoldDB" id="A0AAU8ARF7"/>
<gene>
    <name evidence="4" type="ORF">PVT71_23070</name>
</gene>
<evidence type="ECO:0000313" key="4">
    <source>
        <dbReference type="EMBL" id="XCC96973.1"/>
    </source>
</evidence>
<feature type="transmembrane region" description="Helical" evidence="2">
    <location>
        <begin position="44"/>
        <end position="63"/>
    </location>
</feature>
<reference evidence="4" key="1">
    <citation type="submission" date="2023-02" db="EMBL/GenBank/DDBJ databases">
        <title>Description and genomic characterization of Salipiger bruguierae sp. nov., isolated from the sediment of mangrove plant Bruguiera sexangula.</title>
        <authorList>
            <person name="Long M."/>
        </authorList>
    </citation>
    <scope>NUCLEOTIDE SEQUENCE</scope>
    <source>
        <strain evidence="4">H15</strain>
        <plasmid evidence="4">unnamed1</plasmid>
    </source>
</reference>
<organism evidence="4">
    <name type="scientific">Alloyangia sp. H15</name>
    <dbReference type="NCBI Taxonomy" id="3029062"/>
    <lineage>
        <taxon>Bacteria</taxon>
        <taxon>Pseudomonadati</taxon>
        <taxon>Pseudomonadota</taxon>
        <taxon>Alphaproteobacteria</taxon>
        <taxon>Rhodobacterales</taxon>
        <taxon>Roseobacteraceae</taxon>
        <taxon>Alloyangia</taxon>
    </lineage>
</organism>
<feature type="domain" description="CobQ/CobB/MinD/ParA nucleotide binding" evidence="3">
    <location>
        <begin position="534"/>
        <end position="575"/>
    </location>
</feature>
<keyword evidence="2" id="KW-0812">Transmembrane</keyword>
<sequence length="715" mass="76859">MNADSRGSGFKRPANDAMAPPEPMVLDAADLDFGILFRLFRRRFLSIAALMLLFTALTLPFILSLEHRYTAFAQVLVTPTVVSGIVTRPEEFDLDKEVQRIAARANIETAIDRLQLDRLPEFNPALRPPAPGAQLRAALGLAAPPRKATDTTGLMILSNVSGARSVYRIGVSSVIQVAFASRDPELAAAVVTEIVDAYRARRNDLGKEELRAARDWLTQRRAELEQRLETAQGELRSFRESAQVAAGQGPSEAALRLEALTARQDDLQARRAALRDAMAAVETPDPETAGPTSEEQFPLLSQMLRDLAAKEGTLANLRQVYGENYAAVAALSSETRALREQIAAQVAVNRAVLTARLGFVEEETGQVSRLIDETRQTVTRDSAAEAELSTMTDEVAGLGTTIAELDGQIQALSTQLSFNAVDIEVLTPATEPLWPDTHSKKYYLAIAIVSSALLALTLVAFRELLDTRVRRLAELAPALKLTDAGMLPKLSAERRKLPGGLGTGDAPGFYGDAVRQLLATIEAESGERPLRRLLVTSTRAGEGKTTIATALALALRARGQRVLIVTCDTGTGATVPAAPGGEPADLAARITRDPATGIERLGRDRPGVGFFPDPAERAALDALAEAGEVTVILDAPPVLSGASARLPEGLSDTCLIVIRWSRTPRRLVELAVERLRPGDCTRVLAVVNAVDYRRQALYGTADAPVFKELAKASAT</sequence>
<geneLocation type="plasmid" evidence="4">
    <name>unnamed1</name>
</geneLocation>
<keyword evidence="2" id="KW-0472">Membrane</keyword>
<accession>A0AAU8ARF7</accession>
<dbReference type="SUPFAM" id="SSF52540">
    <property type="entry name" value="P-loop containing nucleoside triphosphate hydrolases"/>
    <property type="match status" value="1"/>
</dbReference>
<dbReference type="EMBL" id="CP123386">
    <property type="protein sequence ID" value="XCC96973.1"/>
    <property type="molecule type" value="Genomic_DNA"/>
</dbReference>